<dbReference type="AlphaFoldDB" id="A0A9P5ZES1"/>
<organism evidence="1 2">
    <name type="scientific">Pholiota conissans</name>
    <dbReference type="NCBI Taxonomy" id="109636"/>
    <lineage>
        <taxon>Eukaryota</taxon>
        <taxon>Fungi</taxon>
        <taxon>Dikarya</taxon>
        <taxon>Basidiomycota</taxon>
        <taxon>Agaricomycotina</taxon>
        <taxon>Agaricomycetes</taxon>
        <taxon>Agaricomycetidae</taxon>
        <taxon>Agaricales</taxon>
        <taxon>Agaricineae</taxon>
        <taxon>Strophariaceae</taxon>
        <taxon>Pholiota</taxon>
    </lineage>
</organism>
<proteinExistence type="predicted"/>
<dbReference type="Proteomes" id="UP000807469">
    <property type="component" value="Unassembled WGS sequence"/>
</dbReference>
<dbReference type="EMBL" id="MU155131">
    <property type="protein sequence ID" value="KAF9486101.1"/>
    <property type="molecule type" value="Genomic_DNA"/>
</dbReference>
<evidence type="ECO:0000313" key="2">
    <source>
        <dbReference type="Proteomes" id="UP000807469"/>
    </source>
</evidence>
<gene>
    <name evidence="1" type="ORF">BDN70DRAFT_988128</name>
</gene>
<comment type="caution">
    <text evidence="1">The sequence shown here is derived from an EMBL/GenBank/DDBJ whole genome shotgun (WGS) entry which is preliminary data.</text>
</comment>
<accession>A0A9P5ZES1</accession>
<protein>
    <recommendedName>
        <fullName evidence="3">F-box domain-containing protein</fullName>
    </recommendedName>
</protein>
<evidence type="ECO:0000313" key="1">
    <source>
        <dbReference type="EMBL" id="KAF9486101.1"/>
    </source>
</evidence>
<evidence type="ECO:0008006" key="3">
    <source>
        <dbReference type="Google" id="ProtNLM"/>
    </source>
</evidence>
<sequence length="764" mass="88433">MDIFKVDEEFGVQLLDYLVTPRWDIPSKITSLLPFHEMSSESLRNELWAGGGRTSVARSNWDDFAKFRRRGNYVKGYILSNLRIHAKSSRLQVSWNLDGIFDRFPTELICLIYSLLHPIDLYHAIRATKGLRCFLLDKSFSFIWKESFLNHPDIPFYPEDVSAPRWASLIFGPETCDSCDRDDCHVNYALRNRKCRDCSDVLPKTNHKLISAIRRIIGDFPNKLRDIWGLAIKVYEIDSDRYSHVSESVFVGYSTEQVIEVARKMRKYLLDIRLGTTEARSNYEAYVNATKALIIKHEEHAEISRRWAYGILESCHTIFTNSLPAFSVMSKKALLKRGHDVRDVDEAISQFNRVTRFSLEYVLKIPDPWMSKSKISKYIQILESFVRMARRTRIIIPRKKKINEYYNLITKNQLTSQAMRYIPRPNTTEMIDMVFGDYINNTEEEVGQLDYKVAEPEIQRFLQMYLTTKRCQMINLLQKKGLLVQQVNDASGIVHALELAVAVFECCGKLFIGFDEAGMHFCGIHTLEMQAFCVDSFAFSVSDAGYRALVNIVDILGLGLESLGYLTQANLDDMNKRFVCRTCPLFSHGGVRGLLVLTWRECLDHALDERKKHLDQHTPFFDVLSDALTTHLLACNNGSPTPSDRVWTCRYCTKFDHWRHNPLQSEAEAIDHALKLHDIAIPLAKVDFSIIRSKFLPKRFLNFVGFDENANHQCLRCSPLAQKLWLKHNLYQHLYFKHGIKSTDLVEGIDWKKIKAVEDDSWIN</sequence>
<name>A0A9P5ZES1_9AGAR</name>
<dbReference type="OrthoDB" id="2322499at2759"/>
<keyword evidence="2" id="KW-1185">Reference proteome</keyword>
<reference evidence="1" key="1">
    <citation type="submission" date="2020-11" db="EMBL/GenBank/DDBJ databases">
        <authorList>
            <consortium name="DOE Joint Genome Institute"/>
            <person name="Ahrendt S."/>
            <person name="Riley R."/>
            <person name="Andreopoulos W."/>
            <person name="Labutti K."/>
            <person name="Pangilinan J."/>
            <person name="Ruiz-Duenas F.J."/>
            <person name="Barrasa J.M."/>
            <person name="Sanchez-Garcia M."/>
            <person name="Camarero S."/>
            <person name="Miyauchi S."/>
            <person name="Serrano A."/>
            <person name="Linde D."/>
            <person name="Babiker R."/>
            <person name="Drula E."/>
            <person name="Ayuso-Fernandez I."/>
            <person name="Pacheco R."/>
            <person name="Padilla G."/>
            <person name="Ferreira P."/>
            <person name="Barriuso J."/>
            <person name="Kellner H."/>
            <person name="Castanera R."/>
            <person name="Alfaro M."/>
            <person name="Ramirez L."/>
            <person name="Pisabarro A.G."/>
            <person name="Kuo A."/>
            <person name="Tritt A."/>
            <person name="Lipzen A."/>
            <person name="He G."/>
            <person name="Yan M."/>
            <person name="Ng V."/>
            <person name="Cullen D."/>
            <person name="Martin F."/>
            <person name="Rosso M.-N."/>
            <person name="Henrissat B."/>
            <person name="Hibbett D."/>
            <person name="Martinez A.T."/>
            <person name="Grigoriev I.V."/>
        </authorList>
    </citation>
    <scope>NUCLEOTIDE SEQUENCE</scope>
    <source>
        <strain evidence="1">CIRM-BRFM 674</strain>
    </source>
</reference>